<dbReference type="InterPro" id="IPR000014">
    <property type="entry name" value="PAS"/>
</dbReference>
<dbReference type="Gene3D" id="3.30.450.20">
    <property type="entry name" value="PAS domain"/>
    <property type="match status" value="1"/>
</dbReference>
<dbReference type="EMBL" id="BARU01017338">
    <property type="protein sequence ID" value="GAH59192.1"/>
    <property type="molecule type" value="Genomic_DNA"/>
</dbReference>
<gene>
    <name evidence="4" type="ORF">S03H2_28775</name>
</gene>
<dbReference type="PROSITE" id="PS50112">
    <property type="entry name" value="PAS"/>
    <property type="match status" value="1"/>
</dbReference>
<dbReference type="Pfam" id="PF08447">
    <property type="entry name" value="PAS_3"/>
    <property type="match status" value="1"/>
</dbReference>
<feature type="compositionally biased region" description="Basic residues" evidence="2">
    <location>
        <begin position="181"/>
        <end position="191"/>
    </location>
</feature>
<evidence type="ECO:0000256" key="2">
    <source>
        <dbReference type="SAM" id="MobiDB-lite"/>
    </source>
</evidence>
<feature type="coiled-coil region" evidence="1">
    <location>
        <begin position="10"/>
        <end position="47"/>
    </location>
</feature>
<feature type="domain" description="PAS" evidence="3">
    <location>
        <begin position="44"/>
        <end position="116"/>
    </location>
</feature>
<protein>
    <recommendedName>
        <fullName evidence="3">PAS domain-containing protein</fullName>
    </recommendedName>
</protein>
<dbReference type="CDD" id="cd00130">
    <property type="entry name" value="PAS"/>
    <property type="match status" value="1"/>
</dbReference>
<sequence>MGDRDRDKGKEQLLSELMELRTKITELEHIKANQKQTEKKLAKSEELYRLIAESTSDVISLTTFNFYPVYTYVSSSVKVSTGYEPEELLGKSPFEFIHPDDKKKLFPMLKNYVNAKIKKLLTGKELPTTKRIEFRFKDKAGNWRYVQSVVNIVGNKLLFITRDITDQKKVGEALRKSQTPRSKKRKIRKLQ</sequence>
<accession>X1GPS0</accession>
<comment type="caution">
    <text evidence="4">The sequence shown here is derived from an EMBL/GenBank/DDBJ whole genome shotgun (WGS) entry which is preliminary data.</text>
</comment>
<name>X1GPS0_9ZZZZ</name>
<reference evidence="4" key="1">
    <citation type="journal article" date="2014" name="Front. Microbiol.">
        <title>High frequency of phylogenetically diverse reductive dehalogenase-homologous genes in deep subseafloor sedimentary metagenomes.</title>
        <authorList>
            <person name="Kawai M."/>
            <person name="Futagami T."/>
            <person name="Toyoda A."/>
            <person name="Takaki Y."/>
            <person name="Nishi S."/>
            <person name="Hori S."/>
            <person name="Arai W."/>
            <person name="Tsubouchi T."/>
            <person name="Morono Y."/>
            <person name="Uchiyama I."/>
            <person name="Ito T."/>
            <person name="Fujiyama A."/>
            <person name="Inagaki F."/>
            <person name="Takami H."/>
        </authorList>
    </citation>
    <scope>NUCLEOTIDE SEQUENCE</scope>
    <source>
        <strain evidence="4">Expedition CK06-06</strain>
    </source>
</reference>
<dbReference type="SUPFAM" id="SSF55785">
    <property type="entry name" value="PYP-like sensor domain (PAS domain)"/>
    <property type="match status" value="1"/>
</dbReference>
<dbReference type="SMART" id="SM00091">
    <property type="entry name" value="PAS"/>
    <property type="match status" value="1"/>
</dbReference>
<dbReference type="InterPro" id="IPR035965">
    <property type="entry name" value="PAS-like_dom_sf"/>
</dbReference>
<dbReference type="InterPro" id="IPR013655">
    <property type="entry name" value="PAS_fold_3"/>
</dbReference>
<evidence type="ECO:0000259" key="3">
    <source>
        <dbReference type="PROSITE" id="PS50112"/>
    </source>
</evidence>
<dbReference type="AlphaFoldDB" id="X1GPS0"/>
<keyword evidence="1" id="KW-0175">Coiled coil</keyword>
<organism evidence="4">
    <name type="scientific">marine sediment metagenome</name>
    <dbReference type="NCBI Taxonomy" id="412755"/>
    <lineage>
        <taxon>unclassified sequences</taxon>
        <taxon>metagenomes</taxon>
        <taxon>ecological metagenomes</taxon>
    </lineage>
</organism>
<feature type="region of interest" description="Disordered" evidence="2">
    <location>
        <begin position="171"/>
        <end position="191"/>
    </location>
</feature>
<evidence type="ECO:0000256" key="1">
    <source>
        <dbReference type="SAM" id="Coils"/>
    </source>
</evidence>
<dbReference type="NCBIfam" id="TIGR00229">
    <property type="entry name" value="sensory_box"/>
    <property type="match status" value="1"/>
</dbReference>
<proteinExistence type="predicted"/>
<evidence type="ECO:0000313" key="4">
    <source>
        <dbReference type="EMBL" id="GAH59192.1"/>
    </source>
</evidence>